<reference evidence="10 11" key="1">
    <citation type="journal article" date="2016" name="Nat. Commun.">
        <title>Thousands of microbial genomes shed light on interconnected biogeochemical processes in an aquifer system.</title>
        <authorList>
            <person name="Anantharaman K."/>
            <person name="Brown C.T."/>
            <person name="Hug L.A."/>
            <person name="Sharon I."/>
            <person name="Castelle C.J."/>
            <person name="Probst A.J."/>
            <person name="Thomas B.C."/>
            <person name="Singh A."/>
            <person name="Wilkins M.J."/>
            <person name="Karaoz U."/>
            <person name="Brodie E.L."/>
            <person name="Williams K.H."/>
            <person name="Hubbard S.S."/>
            <person name="Banfield J.F."/>
        </authorList>
    </citation>
    <scope>NUCLEOTIDE SEQUENCE [LARGE SCALE GENOMIC DNA]</scope>
</reference>
<dbReference type="SUPFAM" id="SSF49464">
    <property type="entry name" value="Carboxypeptidase regulatory domain-like"/>
    <property type="match status" value="1"/>
</dbReference>
<sequence length="1117" mass="127996">MEVRKKDNYPLGINYGWKFPSTLEPCYLKQMGDLPMIKISIGEKVERFQFIKGELMHQKLFTRRFTLFLAISALLATSLSAQLTTGKIEGTVRDKDTGQPVSGVQVQVEGTRLGNISNADGYYFILSVPPGRRNVVFTYTGYQKTTVSNQLLLAGQTATVDCEISSTVVQLEGITIEGLGETLVPRDNTVSKQRLTADQIDLTPATRLEDMLVQEAGVQMGGRDALERGLRIRGGRVGEEAMVVDGVMVRNFAAEPYRSSFRWGAYQIEDSHRGEDTTPLELSAESVEEVDIITGGFQAEYGNAQSGIVNVVTKEGTPHYQGSVRYITDEINPRTADWGYNQLQTSFGGPVPVIPDMYFHLSAELQGQDDRFRLHADEGFRGVNQDFVNRLNYAVRNDPELGIRDELPFSLEKFQTGRAFYAGQTGKDASLYTPPNPVRATANWSDRTLTAGKLTYSPIRNLKFIASHNWSRNQHAFPPGWNAEDNYFQTGNFYKGDPYFANRAWGDDEMVHVWMSFARRNKTHNGLLGFNWDLLHSANQNASLQFRYSHFRTQDINTASPETNWERETAFMSWSLHDIRFEIDTWPNHENPEAYPEVARNVFPDGDTGYKENVPYETPFVIDYYTAYYLNYRYLRERQHNYKLDLDYQLNRYNRAKLGIQYTNFSDFSYITDYHSASPRNPLDEFIRKPQMLGYYAQNRTDLGDFVFDYGLRYDLFVPMANWAITSRDLHGEDVNPQPKHAWSPRFDVAFPVTDKAQLRFSYGAFSQYPNFAHVYANSDDGTNLGEIDFSRTDAFEAGMSYLLGNDMLVDVVGYYRDVEGNVARKSYFTEYYRWYTEQYVRRTITGSTNRDHGNIKGLDLTLRKRFSNNYSFDLIYTLQFSRTTGSSFVTEGMEASLDPSTGETFIPPDELTPIDGDRTHQFTLRLNYLFPEDFKAGSLANKILKNFRAYSVLSLSSAEPMLDSWGRYQATSFDDRTVTRDALGRRIGGYNFFRGRWFTNLDLRFTKGFHLGAPRRMEFFVEIFNALNRKNHFPYPSNYRLESYSHITGGQPLVWADLAPTDPRRVRFNADFNADGILTVEEAALGQMAQTHMLQTMDKRLWGTAREFRTGLNFSF</sequence>
<organism evidence="10 11">
    <name type="scientific">Candidatus Glassbacteria bacterium RIFCSPLOWO2_12_FULL_58_11</name>
    <dbReference type="NCBI Taxonomy" id="1817867"/>
    <lineage>
        <taxon>Bacteria</taxon>
        <taxon>Candidatus Glassiibacteriota</taxon>
    </lineage>
</organism>
<dbReference type="Pfam" id="PF07715">
    <property type="entry name" value="Plug"/>
    <property type="match status" value="1"/>
</dbReference>
<evidence type="ECO:0000313" key="11">
    <source>
        <dbReference type="Proteomes" id="UP000179129"/>
    </source>
</evidence>
<evidence type="ECO:0000256" key="7">
    <source>
        <dbReference type="ARBA" id="ARBA00023237"/>
    </source>
</evidence>
<protein>
    <recommendedName>
        <fullName evidence="9">TonB-dependent receptor plug domain-containing protein</fullName>
    </recommendedName>
</protein>
<comment type="subcellular location">
    <subcellularLocation>
        <location evidence="1">Cell outer membrane</location>
        <topology evidence="1">Multi-pass membrane protein</topology>
    </subcellularLocation>
</comment>
<dbReference type="InterPro" id="IPR012910">
    <property type="entry name" value="Plug_dom"/>
</dbReference>
<keyword evidence="5" id="KW-0732">Signal</keyword>
<dbReference type="AlphaFoldDB" id="A0A1F5YVT9"/>
<dbReference type="Proteomes" id="UP000179129">
    <property type="component" value="Unassembled WGS sequence"/>
</dbReference>
<comment type="caution">
    <text evidence="10">The sequence shown here is derived from an EMBL/GenBank/DDBJ whole genome shotgun (WGS) entry which is preliminary data.</text>
</comment>
<accession>A0A1F5YVT9</accession>
<proteinExistence type="predicted"/>
<feature type="domain" description="TonB-dependent receptor plug" evidence="9">
    <location>
        <begin position="186"/>
        <end position="307"/>
    </location>
</feature>
<dbReference type="PANTHER" id="PTHR30069">
    <property type="entry name" value="TONB-DEPENDENT OUTER MEMBRANE RECEPTOR"/>
    <property type="match status" value="1"/>
</dbReference>
<evidence type="ECO:0000256" key="2">
    <source>
        <dbReference type="ARBA" id="ARBA00022448"/>
    </source>
</evidence>
<dbReference type="GO" id="GO:0009279">
    <property type="term" value="C:cell outer membrane"/>
    <property type="evidence" value="ECO:0007669"/>
    <property type="project" value="UniProtKB-SubCell"/>
</dbReference>
<evidence type="ECO:0000256" key="4">
    <source>
        <dbReference type="ARBA" id="ARBA00022692"/>
    </source>
</evidence>
<keyword evidence="2" id="KW-0813">Transport</keyword>
<dbReference type="GO" id="GO:0015344">
    <property type="term" value="F:siderophore uptake transmembrane transporter activity"/>
    <property type="evidence" value="ECO:0007669"/>
    <property type="project" value="TreeGrafter"/>
</dbReference>
<name>A0A1F5YVT9_9BACT</name>
<keyword evidence="3" id="KW-1134">Transmembrane beta strand</keyword>
<dbReference type="PANTHER" id="PTHR30069:SF29">
    <property type="entry name" value="HEMOGLOBIN AND HEMOGLOBIN-HAPTOGLOBIN-BINDING PROTEIN 1-RELATED"/>
    <property type="match status" value="1"/>
</dbReference>
<dbReference type="Pfam" id="PF13620">
    <property type="entry name" value="CarboxypepD_reg"/>
    <property type="match status" value="1"/>
</dbReference>
<evidence type="ECO:0000313" key="10">
    <source>
        <dbReference type="EMBL" id="OGG04087.1"/>
    </source>
</evidence>
<evidence type="ECO:0000256" key="8">
    <source>
        <dbReference type="SAM" id="Phobius"/>
    </source>
</evidence>
<evidence type="ECO:0000256" key="1">
    <source>
        <dbReference type="ARBA" id="ARBA00004571"/>
    </source>
</evidence>
<dbReference type="InterPro" id="IPR036942">
    <property type="entry name" value="Beta-barrel_TonB_sf"/>
</dbReference>
<dbReference type="EMBL" id="MFIX01000123">
    <property type="protein sequence ID" value="OGG04087.1"/>
    <property type="molecule type" value="Genomic_DNA"/>
</dbReference>
<gene>
    <name evidence="10" type="ORF">A3F83_01585</name>
</gene>
<dbReference type="STRING" id="1817867.A3F83_01585"/>
<dbReference type="InterPro" id="IPR039426">
    <property type="entry name" value="TonB-dep_rcpt-like"/>
</dbReference>
<evidence type="ECO:0000256" key="3">
    <source>
        <dbReference type="ARBA" id="ARBA00022452"/>
    </source>
</evidence>
<evidence type="ECO:0000256" key="6">
    <source>
        <dbReference type="ARBA" id="ARBA00023136"/>
    </source>
</evidence>
<feature type="transmembrane region" description="Helical" evidence="8">
    <location>
        <begin position="65"/>
        <end position="83"/>
    </location>
</feature>
<keyword evidence="8" id="KW-1133">Transmembrane helix</keyword>
<keyword evidence="6 8" id="KW-0472">Membrane</keyword>
<dbReference type="Gene3D" id="2.60.40.1120">
    <property type="entry name" value="Carboxypeptidase-like, regulatory domain"/>
    <property type="match status" value="1"/>
</dbReference>
<evidence type="ECO:0000259" key="9">
    <source>
        <dbReference type="Pfam" id="PF07715"/>
    </source>
</evidence>
<dbReference type="InterPro" id="IPR037066">
    <property type="entry name" value="Plug_dom_sf"/>
</dbReference>
<dbReference type="GO" id="GO:0044718">
    <property type="term" value="P:siderophore transmembrane transport"/>
    <property type="evidence" value="ECO:0007669"/>
    <property type="project" value="TreeGrafter"/>
</dbReference>
<dbReference type="InterPro" id="IPR008969">
    <property type="entry name" value="CarboxyPept-like_regulatory"/>
</dbReference>
<dbReference type="SUPFAM" id="SSF56935">
    <property type="entry name" value="Porins"/>
    <property type="match status" value="1"/>
</dbReference>
<evidence type="ECO:0000256" key="5">
    <source>
        <dbReference type="ARBA" id="ARBA00022729"/>
    </source>
</evidence>
<dbReference type="Gene3D" id="2.40.170.20">
    <property type="entry name" value="TonB-dependent receptor, beta-barrel domain"/>
    <property type="match status" value="1"/>
</dbReference>
<dbReference type="Gene3D" id="2.170.130.10">
    <property type="entry name" value="TonB-dependent receptor, plug domain"/>
    <property type="match status" value="1"/>
</dbReference>
<keyword evidence="4 8" id="KW-0812">Transmembrane</keyword>
<keyword evidence="7" id="KW-0998">Cell outer membrane</keyword>